<protein>
    <recommendedName>
        <fullName evidence="3">N-acetyltransferase domain-containing protein</fullName>
    </recommendedName>
</protein>
<accession>A0A317V831</accession>
<dbReference type="GeneID" id="37118183"/>
<dbReference type="EMBL" id="MSFK01000043">
    <property type="protein sequence ID" value="PWY68982.1"/>
    <property type="molecule type" value="Genomic_DNA"/>
</dbReference>
<reference evidence="1 2" key="1">
    <citation type="submission" date="2016-12" db="EMBL/GenBank/DDBJ databases">
        <title>The genomes of Aspergillus section Nigri reveals drivers in fungal speciation.</title>
        <authorList>
            <consortium name="DOE Joint Genome Institute"/>
            <person name="Vesth T.C."/>
            <person name="Nybo J."/>
            <person name="Theobald S."/>
            <person name="Brandl J."/>
            <person name="Frisvad J.C."/>
            <person name="Nielsen K.F."/>
            <person name="Lyhne E.K."/>
            <person name="Kogle M.E."/>
            <person name="Kuo A."/>
            <person name="Riley R."/>
            <person name="Clum A."/>
            <person name="Nolan M."/>
            <person name="Lipzen A."/>
            <person name="Salamov A."/>
            <person name="Henrissat B."/>
            <person name="Wiebenga A."/>
            <person name="De Vries R.P."/>
            <person name="Grigoriev I.V."/>
            <person name="Mortensen U.H."/>
            <person name="Andersen M.R."/>
            <person name="Baker S.E."/>
        </authorList>
    </citation>
    <scope>NUCLEOTIDE SEQUENCE [LARGE SCALE GENOMIC DNA]</scope>
    <source>
        <strain evidence="1 2">CBS 115572</strain>
    </source>
</reference>
<evidence type="ECO:0000313" key="1">
    <source>
        <dbReference type="EMBL" id="PWY68982.1"/>
    </source>
</evidence>
<dbReference type="OrthoDB" id="2832510at2759"/>
<evidence type="ECO:0000313" key="2">
    <source>
        <dbReference type="Proteomes" id="UP000246702"/>
    </source>
</evidence>
<keyword evidence="2" id="KW-1185">Reference proteome</keyword>
<dbReference type="RefSeq" id="XP_025462297.1">
    <property type="nucleotide sequence ID" value="XM_025616040.1"/>
</dbReference>
<dbReference type="AlphaFoldDB" id="A0A317V831"/>
<name>A0A317V831_9EURO</name>
<gene>
    <name evidence="1" type="ORF">BO94DRAFT_590564</name>
</gene>
<comment type="caution">
    <text evidence="1">The sequence shown here is derived from an EMBL/GenBank/DDBJ whole genome shotgun (WGS) entry which is preliminary data.</text>
</comment>
<evidence type="ECO:0008006" key="3">
    <source>
        <dbReference type="Google" id="ProtNLM"/>
    </source>
</evidence>
<dbReference type="STRING" id="1450535.A0A317V831"/>
<sequence>MLFNPANKYTWIIESSTGNAVAYGWWQHAKGKTEEERAATYANRYRPEGMNKALMDVTSGARFLKRAKLLNTRDTLILKELYAYTEASKDGYGLYVKYGFEEVDRVTVDLEPWGGRPGELNSYGLLMRAARN</sequence>
<proteinExistence type="predicted"/>
<dbReference type="Proteomes" id="UP000246702">
    <property type="component" value="Unassembled WGS sequence"/>
</dbReference>
<organism evidence="1 2">
    <name type="scientific">Aspergillus sclerotioniger CBS 115572</name>
    <dbReference type="NCBI Taxonomy" id="1450535"/>
    <lineage>
        <taxon>Eukaryota</taxon>
        <taxon>Fungi</taxon>
        <taxon>Dikarya</taxon>
        <taxon>Ascomycota</taxon>
        <taxon>Pezizomycotina</taxon>
        <taxon>Eurotiomycetes</taxon>
        <taxon>Eurotiomycetidae</taxon>
        <taxon>Eurotiales</taxon>
        <taxon>Aspergillaceae</taxon>
        <taxon>Aspergillus</taxon>
        <taxon>Aspergillus subgen. Circumdati</taxon>
    </lineage>
</organism>